<dbReference type="PANTHER" id="PTHR24258">
    <property type="entry name" value="SERINE PROTEASE-RELATED"/>
    <property type="match status" value="1"/>
</dbReference>
<feature type="transmembrane region" description="Helical" evidence="6">
    <location>
        <begin position="7"/>
        <end position="24"/>
    </location>
</feature>
<feature type="domain" description="Peptidase S1" evidence="7">
    <location>
        <begin position="171"/>
        <end position="411"/>
    </location>
</feature>
<evidence type="ECO:0000313" key="8">
    <source>
        <dbReference type="Proteomes" id="UP000515204"/>
    </source>
</evidence>
<protein>
    <recommendedName>
        <fullName evidence="4">Phenoloxidase-activating factor 2</fullName>
    </recommendedName>
    <alternativeName>
        <fullName evidence="5">Prophenoloxidase-activating factor II</fullName>
    </alternativeName>
</protein>
<keyword evidence="8" id="KW-1185">Reference proteome</keyword>
<keyword evidence="6" id="KW-1133">Transmembrane helix</keyword>
<evidence type="ECO:0000256" key="4">
    <source>
        <dbReference type="ARBA" id="ARBA00068096"/>
    </source>
</evidence>
<evidence type="ECO:0000259" key="7">
    <source>
        <dbReference type="PROSITE" id="PS50240"/>
    </source>
</evidence>
<dbReference type="InterPro" id="IPR043504">
    <property type="entry name" value="Peptidase_S1_PA_chymotrypsin"/>
</dbReference>
<evidence type="ECO:0000256" key="1">
    <source>
        <dbReference type="ARBA" id="ARBA00004613"/>
    </source>
</evidence>
<sequence length="411" mass="43837">MRIYECTWMYICTIYIYIYIYIHVRKTRTRSVNSVHLSIGGVSFTTGTFLLVGFSLRSSKIVEMANRVLLYLLPLCHLLQRSLAFPQTDGIVFGSSTSATTTTTTTTMATTTSANRQCLCVPGTTCPSSPGDIDIRIVNTGNTCSPGYVFCCAPDDNSSCGTRKIPPSAHPVGQAAYGAYPWQVAILANDNTYIGGGVLISPTHVLTVAHKVANYVNGGIKARLGEWDAQSTSEPDPYVDISVSRVVLHPEYNSQNLQNDIAVLTLSSAAPIATSPNINTACLPSAAPAAGTRCWVSGWGKDAFGPNGRYQSILKEVDVPVRSQADCQTALRSTRLGQFFILDNSFICAGGESGKDACTGDGGSPLVCSTNNGPFQIVGLVTWGIGCAGAGVPGVYTNVFNFLSWVMQQMT</sequence>
<dbReference type="GO" id="GO:0004252">
    <property type="term" value="F:serine-type endopeptidase activity"/>
    <property type="evidence" value="ECO:0007669"/>
    <property type="project" value="InterPro"/>
</dbReference>
<evidence type="ECO:0000256" key="3">
    <source>
        <dbReference type="ARBA" id="ARBA00023157"/>
    </source>
</evidence>
<evidence type="ECO:0000256" key="6">
    <source>
        <dbReference type="SAM" id="Phobius"/>
    </source>
</evidence>
<dbReference type="Pfam" id="PF00089">
    <property type="entry name" value="Trypsin"/>
    <property type="match status" value="1"/>
</dbReference>
<evidence type="ECO:0000313" key="9">
    <source>
        <dbReference type="RefSeq" id="XP_014478379.1"/>
    </source>
</evidence>
<dbReference type="AlphaFoldDB" id="A0A6P3XK43"/>
<dbReference type="FunFam" id="2.40.10.10:FF:000038">
    <property type="entry name" value="Serine protease"/>
    <property type="match status" value="1"/>
</dbReference>
<keyword evidence="6" id="KW-0812">Transmembrane</keyword>
<dbReference type="Proteomes" id="UP000515204">
    <property type="component" value="Unplaced"/>
</dbReference>
<evidence type="ECO:0000256" key="2">
    <source>
        <dbReference type="ARBA" id="ARBA00022525"/>
    </source>
</evidence>
<dbReference type="GO" id="GO:0006508">
    <property type="term" value="P:proteolysis"/>
    <property type="evidence" value="ECO:0007669"/>
    <property type="project" value="InterPro"/>
</dbReference>
<organism evidence="8 9">
    <name type="scientific">Dinoponera quadriceps</name>
    <name type="common">South American ant</name>
    <dbReference type="NCBI Taxonomy" id="609295"/>
    <lineage>
        <taxon>Eukaryota</taxon>
        <taxon>Metazoa</taxon>
        <taxon>Ecdysozoa</taxon>
        <taxon>Arthropoda</taxon>
        <taxon>Hexapoda</taxon>
        <taxon>Insecta</taxon>
        <taxon>Pterygota</taxon>
        <taxon>Neoptera</taxon>
        <taxon>Endopterygota</taxon>
        <taxon>Hymenoptera</taxon>
        <taxon>Apocrita</taxon>
        <taxon>Aculeata</taxon>
        <taxon>Formicoidea</taxon>
        <taxon>Formicidae</taxon>
        <taxon>Ponerinae</taxon>
        <taxon>Ponerini</taxon>
        <taxon>Dinoponera</taxon>
    </lineage>
</organism>
<accession>A0A6P3XK43</accession>
<gene>
    <name evidence="9" type="primary">LOC106746353</name>
</gene>
<proteinExistence type="predicted"/>
<dbReference type="Gene3D" id="2.40.10.10">
    <property type="entry name" value="Trypsin-like serine proteases"/>
    <property type="match status" value="1"/>
</dbReference>
<dbReference type="GO" id="GO:0005576">
    <property type="term" value="C:extracellular region"/>
    <property type="evidence" value="ECO:0007669"/>
    <property type="project" value="UniProtKB-SubCell"/>
</dbReference>
<dbReference type="InterPro" id="IPR009003">
    <property type="entry name" value="Peptidase_S1_PA"/>
</dbReference>
<dbReference type="InterPro" id="IPR001254">
    <property type="entry name" value="Trypsin_dom"/>
</dbReference>
<dbReference type="OrthoDB" id="6656697at2759"/>
<feature type="transmembrane region" description="Helical" evidence="6">
    <location>
        <begin position="36"/>
        <end position="56"/>
    </location>
</feature>
<keyword evidence="2" id="KW-0964">Secreted</keyword>
<evidence type="ECO:0000256" key="5">
    <source>
        <dbReference type="ARBA" id="ARBA00076468"/>
    </source>
</evidence>
<name>A0A6P3XK43_DINQU</name>
<keyword evidence="3" id="KW-1015">Disulfide bond</keyword>
<dbReference type="CDD" id="cd00190">
    <property type="entry name" value="Tryp_SPc"/>
    <property type="match status" value="1"/>
</dbReference>
<dbReference type="SMART" id="SM00020">
    <property type="entry name" value="Tryp_SPc"/>
    <property type="match status" value="1"/>
</dbReference>
<reference evidence="9" key="1">
    <citation type="submission" date="2025-08" db="UniProtKB">
        <authorList>
            <consortium name="RefSeq"/>
        </authorList>
    </citation>
    <scope>IDENTIFICATION</scope>
</reference>
<dbReference type="RefSeq" id="XP_014478379.1">
    <property type="nucleotide sequence ID" value="XM_014622893.1"/>
</dbReference>
<dbReference type="PANTHER" id="PTHR24258:SF129">
    <property type="entry name" value="LP15124P-RELATED"/>
    <property type="match status" value="1"/>
</dbReference>
<dbReference type="SUPFAM" id="SSF50494">
    <property type="entry name" value="Trypsin-like serine proteases"/>
    <property type="match status" value="1"/>
</dbReference>
<dbReference type="InterPro" id="IPR001314">
    <property type="entry name" value="Peptidase_S1A"/>
</dbReference>
<dbReference type="GeneID" id="106746353"/>
<keyword evidence="6" id="KW-0472">Membrane</keyword>
<dbReference type="PROSITE" id="PS50240">
    <property type="entry name" value="TRYPSIN_DOM"/>
    <property type="match status" value="1"/>
</dbReference>
<comment type="subcellular location">
    <subcellularLocation>
        <location evidence="1">Secreted</location>
    </subcellularLocation>
</comment>
<dbReference type="KEGG" id="dqu:106746353"/>
<dbReference type="PRINTS" id="PR00722">
    <property type="entry name" value="CHYMOTRYPSIN"/>
</dbReference>